<dbReference type="PANTHER" id="PTHR23112:SF37">
    <property type="entry name" value="G PROTEIN-COUPLED RECEPTOR GPR1"/>
    <property type="match status" value="1"/>
</dbReference>
<gene>
    <name evidence="7" type="ORF">B0F90DRAFT_917031</name>
</gene>
<evidence type="ECO:0000256" key="6">
    <source>
        <dbReference type="SAM" id="Phobius"/>
    </source>
</evidence>
<organism evidence="7 8">
    <name type="scientific">Multifurca ochricompacta</name>
    <dbReference type="NCBI Taxonomy" id="376703"/>
    <lineage>
        <taxon>Eukaryota</taxon>
        <taxon>Fungi</taxon>
        <taxon>Dikarya</taxon>
        <taxon>Basidiomycota</taxon>
        <taxon>Agaricomycotina</taxon>
        <taxon>Agaricomycetes</taxon>
        <taxon>Russulales</taxon>
        <taxon>Russulaceae</taxon>
        <taxon>Multifurca</taxon>
    </lineage>
</organism>
<accession>A0AAD4QLR9</accession>
<keyword evidence="4 6" id="KW-0472">Membrane</keyword>
<feature type="transmembrane region" description="Helical" evidence="6">
    <location>
        <begin position="147"/>
        <end position="170"/>
    </location>
</feature>
<feature type="region of interest" description="Disordered" evidence="5">
    <location>
        <begin position="330"/>
        <end position="388"/>
    </location>
</feature>
<keyword evidence="8" id="KW-1185">Reference proteome</keyword>
<dbReference type="GO" id="GO:0005886">
    <property type="term" value="C:plasma membrane"/>
    <property type="evidence" value="ECO:0007669"/>
    <property type="project" value="TreeGrafter"/>
</dbReference>
<feature type="compositionally biased region" description="Basic and acidic residues" evidence="5">
    <location>
        <begin position="336"/>
        <end position="346"/>
    </location>
</feature>
<evidence type="ECO:0008006" key="9">
    <source>
        <dbReference type="Google" id="ProtNLM"/>
    </source>
</evidence>
<feature type="transmembrane region" description="Helical" evidence="6">
    <location>
        <begin position="198"/>
        <end position="222"/>
    </location>
</feature>
<evidence type="ECO:0000313" key="7">
    <source>
        <dbReference type="EMBL" id="KAI0297248.1"/>
    </source>
</evidence>
<feature type="compositionally biased region" description="Polar residues" evidence="5">
    <location>
        <begin position="356"/>
        <end position="366"/>
    </location>
</feature>
<dbReference type="PANTHER" id="PTHR23112">
    <property type="entry name" value="G PROTEIN-COUPLED RECEPTOR 157-RELATED"/>
    <property type="match status" value="1"/>
</dbReference>
<comment type="subcellular location">
    <subcellularLocation>
        <location evidence="1">Membrane</location>
        <topology evidence="1">Multi-pass membrane protein</topology>
    </subcellularLocation>
</comment>
<comment type="caution">
    <text evidence="7">The sequence shown here is derived from an EMBL/GenBank/DDBJ whole genome shotgun (WGS) entry which is preliminary data.</text>
</comment>
<proteinExistence type="predicted"/>
<feature type="transmembrane region" description="Helical" evidence="6">
    <location>
        <begin position="295"/>
        <end position="317"/>
    </location>
</feature>
<protein>
    <recommendedName>
        <fullName evidence="9">G-protein coupled receptors family 1 profile domain-containing protein</fullName>
    </recommendedName>
</protein>
<feature type="transmembrane region" description="Helical" evidence="6">
    <location>
        <begin position="23"/>
        <end position="50"/>
    </location>
</feature>
<sequence length="485" mass="53109">MSTPIVTVVIPHFVAFDSGQKSAAIAVFTFALLSTIVLSSVLLSVVWIVFSSIFKRTSCEDLTREAFFFRSQLGQYAVCLLFSNWLSSVSGLMDIEWINGGGVTAGPSCSAQGALSQIGEFGSSFFTITMGIHTFNTLVLRNRQPQWVGIVVTLLGWVAALVIGLGPVSISDRASGPLYNISGFTCGFSKSYQVAHMLLYFLPRFLASFLSVVVFSLIFLMLRGTITINGGLKIQFDPERRLRPRNETFEEYQRFIYSVARKMLWLPITFVLALFPSSIVHLMDISGIAVSSGAMAFSYIFQYLDGVFNVLVLFNVLKALGPAMRMRSTNTNVTSDTEKGDSEKRNVSRPTYDWKPQSTFAPSSQGPVMKTAPPARPPGSILQEYVPQSSSLRESLRQSHKKTGSVGSFTRLLTPEPLSRAHSPSGSIDSHLSVLTALNPQPIVPASVLDAGLLPPLKRSRNIHRLSHSSISCRRQAPLSMAIST</sequence>
<dbReference type="Gene3D" id="1.20.1070.10">
    <property type="entry name" value="Rhodopsin 7-helix transmembrane proteins"/>
    <property type="match status" value="1"/>
</dbReference>
<dbReference type="Proteomes" id="UP001203297">
    <property type="component" value="Unassembled WGS sequence"/>
</dbReference>
<name>A0AAD4QLR9_9AGAM</name>
<evidence type="ECO:0000256" key="5">
    <source>
        <dbReference type="SAM" id="MobiDB-lite"/>
    </source>
</evidence>
<keyword evidence="3 6" id="KW-1133">Transmembrane helix</keyword>
<reference evidence="7" key="1">
    <citation type="journal article" date="2022" name="New Phytol.">
        <title>Evolutionary transition to the ectomycorrhizal habit in the genomes of a hyperdiverse lineage of mushroom-forming fungi.</title>
        <authorList>
            <person name="Looney B."/>
            <person name="Miyauchi S."/>
            <person name="Morin E."/>
            <person name="Drula E."/>
            <person name="Courty P.E."/>
            <person name="Kohler A."/>
            <person name="Kuo A."/>
            <person name="LaButti K."/>
            <person name="Pangilinan J."/>
            <person name="Lipzen A."/>
            <person name="Riley R."/>
            <person name="Andreopoulos W."/>
            <person name="He G."/>
            <person name="Johnson J."/>
            <person name="Nolan M."/>
            <person name="Tritt A."/>
            <person name="Barry K.W."/>
            <person name="Grigoriev I.V."/>
            <person name="Nagy L.G."/>
            <person name="Hibbett D."/>
            <person name="Henrissat B."/>
            <person name="Matheny P.B."/>
            <person name="Labbe J."/>
            <person name="Martin F.M."/>
        </authorList>
    </citation>
    <scope>NUCLEOTIDE SEQUENCE</scope>
    <source>
        <strain evidence="7">BPL690</strain>
    </source>
</reference>
<dbReference type="GO" id="GO:0007189">
    <property type="term" value="P:adenylate cyclase-activating G protein-coupled receptor signaling pathway"/>
    <property type="evidence" value="ECO:0007669"/>
    <property type="project" value="TreeGrafter"/>
</dbReference>
<keyword evidence="2 6" id="KW-0812">Transmembrane</keyword>
<dbReference type="GO" id="GO:0004930">
    <property type="term" value="F:G protein-coupled receptor activity"/>
    <property type="evidence" value="ECO:0007669"/>
    <property type="project" value="TreeGrafter"/>
</dbReference>
<feature type="transmembrane region" description="Helical" evidence="6">
    <location>
        <begin position="264"/>
        <end position="283"/>
    </location>
</feature>
<evidence type="ECO:0000313" key="8">
    <source>
        <dbReference type="Proteomes" id="UP001203297"/>
    </source>
</evidence>
<evidence type="ECO:0000256" key="1">
    <source>
        <dbReference type="ARBA" id="ARBA00004141"/>
    </source>
</evidence>
<dbReference type="EMBL" id="WTXG01000039">
    <property type="protein sequence ID" value="KAI0297248.1"/>
    <property type="molecule type" value="Genomic_DNA"/>
</dbReference>
<evidence type="ECO:0000256" key="4">
    <source>
        <dbReference type="ARBA" id="ARBA00023136"/>
    </source>
</evidence>
<evidence type="ECO:0000256" key="2">
    <source>
        <dbReference type="ARBA" id="ARBA00022692"/>
    </source>
</evidence>
<dbReference type="AlphaFoldDB" id="A0AAD4QLR9"/>
<evidence type="ECO:0000256" key="3">
    <source>
        <dbReference type="ARBA" id="ARBA00022989"/>
    </source>
</evidence>